<keyword evidence="11" id="KW-0496">Mitochondrion</keyword>
<dbReference type="FunFam" id="3.40.50.20:FF:000001">
    <property type="entry name" value="Carbamoyl-phosphate synthase large chain"/>
    <property type="match status" value="1"/>
</dbReference>
<name>A0A427XKP8_9TREE</name>
<dbReference type="Proteomes" id="UP000279236">
    <property type="component" value="Unassembled WGS sequence"/>
</dbReference>
<evidence type="ECO:0000256" key="5">
    <source>
        <dbReference type="ARBA" id="ARBA00012738"/>
    </source>
</evidence>
<dbReference type="FunFam" id="1.10.1030.10:FF:000001">
    <property type="entry name" value="Carbamoyl-phosphate synthase large chain"/>
    <property type="match status" value="1"/>
</dbReference>
<evidence type="ECO:0000256" key="11">
    <source>
        <dbReference type="ARBA" id="ARBA00023128"/>
    </source>
</evidence>
<dbReference type="InterPro" id="IPR036914">
    <property type="entry name" value="MGS-like_dom_sf"/>
</dbReference>
<feature type="domain" description="ATP-grasp" evidence="21">
    <location>
        <begin position="738"/>
        <end position="935"/>
    </location>
</feature>
<evidence type="ECO:0000256" key="17">
    <source>
        <dbReference type="ARBA" id="ARBA00044334"/>
    </source>
</evidence>
<protein>
    <recommendedName>
        <fullName evidence="16">Ammonium-dependent carbamoyl phosphate synthetase</fullName>
        <ecNumber evidence="14">6.3.4.16</ecNumber>
        <ecNumber evidence="5">6.3.5.5</ecNumber>
    </recommendedName>
    <alternativeName>
        <fullName evidence="15">Arginine-specific carbamoyl phosphate synthetase, ammonia chain</fullName>
    </alternativeName>
    <alternativeName>
        <fullName evidence="17">Glutamine-dependent carbamoyl phosphate synthetase</fullName>
    </alternativeName>
</protein>
<dbReference type="FunFam" id="3.40.50.20:FF:000002">
    <property type="entry name" value="Carbamoyl-phosphate synthase large chain"/>
    <property type="match status" value="1"/>
</dbReference>
<dbReference type="PROSITE" id="PS00866">
    <property type="entry name" value="CPSASE_1"/>
    <property type="match status" value="2"/>
</dbReference>
<dbReference type="SUPFAM" id="SSF52335">
    <property type="entry name" value="Methylglyoxal synthase-like"/>
    <property type="match status" value="1"/>
</dbReference>
<dbReference type="Gene3D" id="3.30.470.20">
    <property type="entry name" value="ATP-grasp fold, B domain"/>
    <property type="match status" value="2"/>
</dbReference>
<dbReference type="Pfam" id="PF02787">
    <property type="entry name" value="CPSase_L_D3"/>
    <property type="match status" value="1"/>
</dbReference>
<dbReference type="PANTHER" id="PTHR11405">
    <property type="entry name" value="CARBAMOYLTRANSFERASE FAMILY MEMBER"/>
    <property type="match status" value="1"/>
</dbReference>
<dbReference type="InterPro" id="IPR013815">
    <property type="entry name" value="ATP_grasp_subdomain_1"/>
</dbReference>
<dbReference type="PROSITE" id="PS00867">
    <property type="entry name" value="CPSASE_2"/>
    <property type="match status" value="2"/>
</dbReference>
<feature type="domain" description="ATP-grasp" evidence="21">
    <location>
        <begin position="202"/>
        <end position="394"/>
    </location>
</feature>
<evidence type="ECO:0000256" key="19">
    <source>
        <dbReference type="ARBA" id="ARBA00048816"/>
    </source>
</evidence>
<evidence type="ECO:0000256" key="10">
    <source>
        <dbReference type="ARBA" id="ARBA00022840"/>
    </source>
</evidence>
<dbReference type="CDD" id="cd01423">
    <property type="entry name" value="MGS_CPS_I_III"/>
    <property type="match status" value="1"/>
</dbReference>
<evidence type="ECO:0000256" key="20">
    <source>
        <dbReference type="PROSITE-ProRule" id="PRU00409"/>
    </source>
</evidence>
<dbReference type="RefSeq" id="XP_028474555.1">
    <property type="nucleotide sequence ID" value="XM_028617248.1"/>
</dbReference>
<dbReference type="InterPro" id="IPR011761">
    <property type="entry name" value="ATP-grasp"/>
</dbReference>
<dbReference type="NCBIfam" id="NF009455">
    <property type="entry name" value="PRK12815.1"/>
    <property type="match status" value="1"/>
</dbReference>
<dbReference type="GO" id="GO:0006526">
    <property type="term" value="P:L-arginine biosynthetic process"/>
    <property type="evidence" value="ECO:0007669"/>
    <property type="project" value="UniProtKB-ARBA"/>
</dbReference>
<dbReference type="Gene3D" id="3.40.50.1380">
    <property type="entry name" value="Methylglyoxal synthase-like domain"/>
    <property type="match status" value="1"/>
</dbReference>
<dbReference type="PROSITE" id="PS50975">
    <property type="entry name" value="ATP_GRASP"/>
    <property type="match status" value="2"/>
</dbReference>
<evidence type="ECO:0000256" key="18">
    <source>
        <dbReference type="ARBA" id="ARBA00047359"/>
    </source>
</evidence>
<dbReference type="PRINTS" id="PR00098">
    <property type="entry name" value="CPSASE"/>
</dbReference>
<dbReference type="STRING" id="105984.A0A427XKP8"/>
<dbReference type="InterPro" id="IPR005480">
    <property type="entry name" value="CPSase_lsu_oligo"/>
</dbReference>
<dbReference type="AlphaFoldDB" id="A0A427XKP8"/>
<evidence type="ECO:0000256" key="8">
    <source>
        <dbReference type="ARBA" id="ARBA00022737"/>
    </source>
</evidence>
<evidence type="ECO:0000259" key="22">
    <source>
        <dbReference type="PROSITE" id="PS51855"/>
    </source>
</evidence>
<evidence type="ECO:0000256" key="9">
    <source>
        <dbReference type="ARBA" id="ARBA00022741"/>
    </source>
</evidence>
<comment type="caution">
    <text evidence="23">The sequence shown here is derived from an EMBL/GenBank/DDBJ whole genome shotgun (WGS) entry which is preliminary data.</text>
</comment>
<evidence type="ECO:0000256" key="6">
    <source>
        <dbReference type="ARBA" id="ARBA00022598"/>
    </source>
</evidence>
<evidence type="ECO:0000256" key="12">
    <source>
        <dbReference type="ARBA" id="ARBA00023211"/>
    </source>
</evidence>
<dbReference type="FunFam" id="3.40.50.1380:FF:000015">
    <property type="entry name" value="Carbamoyl-phosphate synthase arginine-specific large chain"/>
    <property type="match status" value="1"/>
</dbReference>
<dbReference type="InterPro" id="IPR005479">
    <property type="entry name" value="CPAse_ATP-bd"/>
</dbReference>
<evidence type="ECO:0000256" key="15">
    <source>
        <dbReference type="ARBA" id="ARBA00044249"/>
    </source>
</evidence>
<dbReference type="InterPro" id="IPR036897">
    <property type="entry name" value="CarbamoylP_synth_lsu_oligo_sf"/>
</dbReference>
<dbReference type="SUPFAM" id="SSF52440">
    <property type="entry name" value="PreATP-grasp domain"/>
    <property type="match status" value="2"/>
</dbReference>
<comment type="subcellular location">
    <subcellularLocation>
        <location evidence="2">Mitochondrion</location>
    </subcellularLocation>
</comment>
<dbReference type="FunFam" id="3.30.470.20:FF:000001">
    <property type="entry name" value="Carbamoyl-phosphate synthase large chain"/>
    <property type="match status" value="1"/>
</dbReference>
<comment type="similarity">
    <text evidence="4">Belongs to the CarB family.</text>
</comment>
<dbReference type="InterPro" id="IPR058047">
    <property type="entry name" value="CPSase_preATP-grasp"/>
</dbReference>
<dbReference type="GeneID" id="39585997"/>
<dbReference type="FunFam" id="3.30.1490.20:FF:000001">
    <property type="entry name" value="Carbamoyl-phosphate synthase large chain"/>
    <property type="match status" value="1"/>
</dbReference>
<evidence type="ECO:0000256" key="4">
    <source>
        <dbReference type="ARBA" id="ARBA00009799"/>
    </source>
</evidence>
<dbReference type="GO" id="GO:0004088">
    <property type="term" value="F:carbamoyl-phosphate synthase (glutamine-hydrolyzing) activity"/>
    <property type="evidence" value="ECO:0007669"/>
    <property type="project" value="UniProtKB-EC"/>
</dbReference>
<comment type="cofactor">
    <cofactor evidence="1">
        <name>Zn(2+)</name>
        <dbReference type="ChEBI" id="CHEBI:29105"/>
    </cofactor>
</comment>
<dbReference type="EC" id="6.3.4.16" evidence="14"/>
<dbReference type="SMART" id="SM01096">
    <property type="entry name" value="CPSase_L_D3"/>
    <property type="match status" value="1"/>
</dbReference>
<dbReference type="Pfam" id="PF02142">
    <property type="entry name" value="MGS"/>
    <property type="match status" value="1"/>
</dbReference>
<comment type="catalytic activity">
    <reaction evidence="18">
        <text>hydrogencarbonate + NH4(+) + 2 ATP = carbamoyl phosphate + 2 ADP + phosphate + 2 H(+)</text>
        <dbReference type="Rhea" id="RHEA:18029"/>
        <dbReference type="ChEBI" id="CHEBI:15378"/>
        <dbReference type="ChEBI" id="CHEBI:17544"/>
        <dbReference type="ChEBI" id="CHEBI:28938"/>
        <dbReference type="ChEBI" id="CHEBI:30616"/>
        <dbReference type="ChEBI" id="CHEBI:43474"/>
        <dbReference type="ChEBI" id="CHEBI:58228"/>
        <dbReference type="ChEBI" id="CHEBI:456216"/>
        <dbReference type="EC" id="6.3.4.16"/>
    </reaction>
</comment>
<dbReference type="EC" id="6.3.5.5" evidence="5"/>
<keyword evidence="6" id="KW-0436">Ligase</keyword>
<evidence type="ECO:0000256" key="2">
    <source>
        <dbReference type="ARBA" id="ARBA00004173"/>
    </source>
</evidence>
<dbReference type="GO" id="GO:0046872">
    <property type="term" value="F:metal ion binding"/>
    <property type="evidence" value="ECO:0007669"/>
    <property type="project" value="UniProtKB-KW"/>
</dbReference>
<feature type="domain" description="MGS-like" evidence="22">
    <location>
        <begin position="1003"/>
        <end position="1158"/>
    </location>
</feature>
<dbReference type="SUPFAM" id="SSF48108">
    <property type="entry name" value="Carbamoyl phosphate synthetase, large subunit connection domain"/>
    <property type="match status" value="1"/>
</dbReference>
<dbReference type="InterPro" id="IPR011607">
    <property type="entry name" value="MGS-like_dom"/>
</dbReference>
<dbReference type="SMART" id="SM00851">
    <property type="entry name" value="MGS"/>
    <property type="match status" value="1"/>
</dbReference>
<gene>
    <name evidence="23" type="primary">CPA2</name>
    <name evidence="23" type="ORF">EHS24_001454</name>
</gene>
<organism evidence="23 24">
    <name type="scientific">Apiotrichum porosum</name>
    <dbReference type="NCBI Taxonomy" id="105984"/>
    <lineage>
        <taxon>Eukaryota</taxon>
        <taxon>Fungi</taxon>
        <taxon>Dikarya</taxon>
        <taxon>Basidiomycota</taxon>
        <taxon>Agaricomycotina</taxon>
        <taxon>Tremellomycetes</taxon>
        <taxon>Trichosporonales</taxon>
        <taxon>Trichosporonaceae</taxon>
        <taxon>Apiotrichum</taxon>
    </lineage>
</organism>
<reference evidence="23 24" key="1">
    <citation type="submission" date="2018-11" db="EMBL/GenBank/DDBJ databases">
        <title>Genome sequence of Apiotrichum porosum DSM 27194.</title>
        <authorList>
            <person name="Aliyu H."/>
            <person name="Gorte O."/>
            <person name="Ochsenreither K."/>
        </authorList>
    </citation>
    <scope>NUCLEOTIDE SEQUENCE [LARGE SCALE GENOMIC DNA]</scope>
    <source>
        <strain evidence="23 24">DSM 27194</strain>
    </source>
</reference>
<accession>A0A427XKP8</accession>
<evidence type="ECO:0000256" key="3">
    <source>
        <dbReference type="ARBA" id="ARBA00005077"/>
    </source>
</evidence>
<keyword evidence="10 20" id="KW-0067">ATP-binding</keyword>
<comment type="catalytic activity">
    <reaction evidence="19">
        <text>hydrogencarbonate + L-glutamine + 2 ATP + H2O = carbamoyl phosphate + L-glutamate + 2 ADP + phosphate + 2 H(+)</text>
        <dbReference type="Rhea" id="RHEA:18633"/>
        <dbReference type="ChEBI" id="CHEBI:15377"/>
        <dbReference type="ChEBI" id="CHEBI:15378"/>
        <dbReference type="ChEBI" id="CHEBI:17544"/>
        <dbReference type="ChEBI" id="CHEBI:29985"/>
        <dbReference type="ChEBI" id="CHEBI:30616"/>
        <dbReference type="ChEBI" id="CHEBI:43474"/>
        <dbReference type="ChEBI" id="CHEBI:58228"/>
        <dbReference type="ChEBI" id="CHEBI:58359"/>
        <dbReference type="ChEBI" id="CHEBI:456216"/>
        <dbReference type="EC" id="6.3.5.5"/>
    </reaction>
</comment>
<dbReference type="SUPFAM" id="SSF56059">
    <property type="entry name" value="Glutathione synthetase ATP-binding domain-like"/>
    <property type="match status" value="2"/>
</dbReference>
<dbReference type="FunFam" id="3.30.470.20:FF:000004">
    <property type="entry name" value="Carbamoyl-phosphate synthase (glutamine-hydrolyzing)"/>
    <property type="match status" value="1"/>
</dbReference>
<dbReference type="Gene3D" id="3.40.50.20">
    <property type="match status" value="2"/>
</dbReference>
<keyword evidence="9 20" id="KW-0547">Nucleotide-binding</keyword>
<evidence type="ECO:0000256" key="7">
    <source>
        <dbReference type="ARBA" id="ARBA00022723"/>
    </source>
</evidence>
<comment type="pathway">
    <text evidence="3">Amino-acid biosynthesis; L-arginine biosynthesis; carbamoyl phosphate from bicarbonate: step 1/1.</text>
</comment>
<evidence type="ECO:0000259" key="21">
    <source>
        <dbReference type="PROSITE" id="PS50975"/>
    </source>
</evidence>
<dbReference type="NCBIfam" id="NF003671">
    <property type="entry name" value="PRK05294.1"/>
    <property type="match status" value="1"/>
</dbReference>
<dbReference type="Pfam" id="PF02786">
    <property type="entry name" value="CPSase_L_D2"/>
    <property type="match status" value="2"/>
</dbReference>
<dbReference type="InterPro" id="IPR006275">
    <property type="entry name" value="CPSase_lsu"/>
</dbReference>
<dbReference type="PROSITE" id="PS51855">
    <property type="entry name" value="MGS"/>
    <property type="match status" value="1"/>
</dbReference>
<evidence type="ECO:0000256" key="13">
    <source>
        <dbReference type="ARBA" id="ARBA00044031"/>
    </source>
</evidence>
<dbReference type="InterPro" id="IPR016185">
    <property type="entry name" value="PreATP-grasp_dom_sf"/>
</dbReference>
<dbReference type="OrthoDB" id="1924069at2759"/>
<dbReference type="InterPro" id="IPR005483">
    <property type="entry name" value="CPSase_dom"/>
</dbReference>
<dbReference type="NCBIfam" id="TIGR01369">
    <property type="entry name" value="CPSaseII_lrg"/>
    <property type="match status" value="1"/>
</dbReference>
<evidence type="ECO:0000256" key="1">
    <source>
        <dbReference type="ARBA" id="ARBA00001947"/>
    </source>
</evidence>
<evidence type="ECO:0000256" key="16">
    <source>
        <dbReference type="ARBA" id="ARBA00044318"/>
    </source>
</evidence>
<evidence type="ECO:0000313" key="24">
    <source>
        <dbReference type="Proteomes" id="UP000279236"/>
    </source>
</evidence>
<dbReference type="Pfam" id="PF25596">
    <property type="entry name" value="CPSase_L_D1"/>
    <property type="match status" value="2"/>
</dbReference>
<evidence type="ECO:0000256" key="14">
    <source>
        <dbReference type="ARBA" id="ARBA00044063"/>
    </source>
</evidence>
<proteinExistence type="inferred from homology"/>
<keyword evidence="12" id="KW-0464">Manganese</keyword>
<dbReference type="GO" id="GO:0005739">
    <property type="term" value="C:mitochondrion"/>
    <property type="evidence" value="ECO:0007669"/>
    <property type="project" value="UniProtKB-SubCell"/>
</dbReference>
<dbReference type="PANTHER" id="PTHR11405:SF53">
    <property type="entry name" value="CARBAMOYL-PHOSPHATE SYNTHASE [AMMONIA], MITOCHONDRIAL"/>
    <property type="match status" value="1"/>
</dbReference>
<dbReference type="EMBL" id="RSCE01000010">
    <property type="protein sequence ID" value="RSH79408.1"/>
    <property type="molecule type" value="Genomic_DNA"/>
</dbReference>
<keyword evidence="24" id="KW-1185">Reference proteome</keyword>
<dbReference type="GO" id="GO:0004087">
    <property type="term" value="F:carbamoyl-phosphate synthase (ammonia) activity"/>
    <property type="evidence" value="ECO:0007669"/>
    <property type="project" value="UniProtKB-EC"/>
</dbReference>
<sequence length="1158" mass="127208">MLRSFSLASRAAVARPVARPATAARVALAARRGYAVAAPAVGNYSQPGDGPTLNSPSEIARRISAQVLPKIEKPDVKKVLVVGSGGLSIGQAGEFDYSGSQAIKALRESNIDTVLINPNIATIQTSHHLASEIYFLPVTADYVAYVLEKERPDGILLTFGGQSALNVGIQLDKMGILERLGVQVLGTPIRTLEVSEDRDLFVQALNEIDIPAAQSTAVSTIQGALDAAAEIGYPIILRSAFSLGGLGSGFAHDEEELRNLAAKSLSLSPQVLIEKSLKGWKEVEYEVVRDAADNTIICCNMENFDPLGTHTGDSIVVAPSQTLTDDEYHMLRTAAIKIVRHVGVVGECNVQYALDPNSRDYRVIEMNARLSRSSALASKATGYPLAYTAAKIALGHTLPELPNAVTKSTTACFEPSLDYIVTKMPKWDLAKFQHVERTVGSAMKSVGEVMAIGRTFEESLQKAIRQVDPNFVGFEAYWKPEDMVTALANNNDRRLFAIAHAMLNLDYTVDYLHDITKIDKWFLYKLENIVAVYKSLQNTPFESIDKELILTAKKTGFSDLHISQLVGKTEAEVRAARKAFGVTPFVKRIDTLAAEFPAYTNYLYTTYNASTHDVEFDEHGTMVLGSGVYRIGSSVEFDWCAVTCSRAIRDLGKKTIMINYNPETVSTDFDEADRLYFEELGFERVMDIYELEQAQGVVVSVGGQLPQNIALRLKKSGVDVLGTDPEQIDNAEDRHKFSSILDSIGVDQPAWVEADSLDKAKEFANRVGYPVLIRPSYVLSGAAMNVVWDESTLEHNLTMATDVSPDHPVVITQFIDNAQEIDVDAVAHKGKLIVHAISEHVENAGVHSGDATLVLPPFSLNEQDMARLKTIAEKVAKAWEISGPFNMQIIRKPPTADELPELKVIECNLRASRSFPFVSKVLGHNFIDTASAAIMDTNVPEPIDLMAQKRDYVAIKVPQFSWTRLPGADPFLGVEMASTGEVASFGKDIHDAYWAALLSVNGMKLPAKNSGILLGGDVSRPEMLEVAKNLINLGFQLFTYDAQVEKLINDEPYLAIKKILVPVKDKKKLREILEEHEIQTVINMARSRAATTLDEDYASRRAAVDFGIPLINNPKLAVLFTETLEKKFLKSNPMPYVEGFKPTEVGSWRDFVGPASDY</sequence>
<comment type="subunit">
    <text evidence="13">Heterodimer composed of 2 chains; the small (or glutamine) chain promotes the hydrolysis of glutamine to ammonia, which is used by the large (or ammonia) chain to synthesize carbamoyl phosphate.</text>
</comment>
<dbReference type="GO" id="GO:0005524">
    <property type="term" value="F:ATP binding"/>
    <property type="evidence" value="ECO:0007669"/>
    <property type="project" value="UniProtKB-UniRule"/>
</dbReference>
<keyword evidence="8" id="KW-0677">Repeat</keyword>
<keyword evidence="7" id="KW-0479">Metal-binding</keyword>
<dbReference type="Gene3D" id="3.30.1490.20">
    <property type="entry name" value="ATP-grasp fold, A domain"/>
    <property type="match status" value="1"/>
</dbReference>
<dbReference type="Gene3D" id="1.10.1030.10">
    <property type="entry name" value="Carbamoyl-phosphate synthetase, large subunit oligomerisation domain"/>
    <property type="match status" value="1"/>
</dbReference>
<evidence type="ECO:0000313" key="23">
    <source>
        <dbReference type="EMBL" id="RSH79408.1"/>
    </source>
</evidence>